<evidence type="ECO:0000256" key="6">
    <source>
        <dbReference type="SAM" id="Phobius"/>
    </source>
</evidence>
<dbReference type="Pfam" id="PF02588">
    <property type="entry name" value="YitT_membrane"/>
    <property type="match status" value="1"/>
</dbReference>
<feature type="transmembrane region" description="Helical" evidence="6">
    <location>
        <begin position="21"/>
        <end position="43"/>
    </location>
</feature>
<dbReference type="AlphaFoldDB" id="A0A9X1Y1F3"/>
<evidence type="ECO:0000256" key="2">
    <source>
        <dbReference type="ARBA" id="ARBA00022475"/>
    </source>
</evidence>
<evidence type="ECO:0000256" key="3">
    <source>
        <dbReference type="ARBA" id="ARBA00022692"/>
    </source>
</evidence>
<dbReference type="PANTHER" id="PTHR33545">
    <property type="entry name" value="UPF0750 MEMBRANE PROTEIN YITT-RELATED"/>
    <property type="match status" value="1"/>
</dbReference>
<comment type="subcellular location">
    <subcellularLocation>
        <location evidence="1">Cell membrane</location>
        <topology evidence="1">Multi-pass membrane protein</topology>
    </subcellularLocation>
</comment>
<dbReference type="RefSeq" id="WP_248549878.1">
    <property type="nucleotide sequence ID" value="NZ_JALPRK010000001.1"/>
</dbReference>
<evidence type="ECO:0000313" key="8">
    <source>
        <dbReference type="Proteomes" id="UP001139534"/>
    </source>
</evidence>
<protein>
    <submittedName>
        <fullName evidence="7">YitT family protein</fullName>
    </submittedName>
</protein>
<comment type="caution">
    <text evidence="7">The sequence shown here is derived from an EMBL/GenBank/DDBJ whole genome shotgun (WGS) entry which is preliminary data.</text>
</comment>
<dbReference type="Proteomes" id="UP001139534">
    <property type="component" value="Unassembled WGS sequence"/>
</dbReference>
<keyword evidence="3 6" id="KW-0812">Transmembrane</keyword>
<keyword evidence="8" id="KW-1185">Reference proteome</keyword>
<dbReference type="PANTHER" id="PTHR33545:SF9">
    <property type="entry name" value="UPF0750 MEMBRANE PROTEIN YITE"/>
    <property type="match status" value="1"/>
</dbReference>
<proteinExistence type="predicted"/>
<feature type="transmembrane region" description="Helical" evidence="6">
    <location>
        <begin position="116"/>
        <end position="134"/>
    </location>
</feature>
<dbReference type="InterPro" id="IPR003740">
    <property type="entry name" value="YitT"/>
</dbReference>
<feature type="transmembrane region" description="Helical" evidence="6">
    <location>
        <begin position="85"/>
        <end position="104"/>
    </location>
</feature>
<keyword evidence="5 6" id="KW-0472">Membrane</keyword>
<sequence>MSTKRAPARAYFLRRLYQKSAHIFAGSLIQGFAMGVFLFPHSIPSGGGAGIAVLLNYWFGMPMSLGLWLTNISFLLFAVHYLGRISAIGTIMVITVTSVSVNYFEVYFHSPFANVWVNLLIGSLFLGIGISILFRERVTNGGIGFVALAIAKRKRINPGSALFWMNGGIFLLTAIVIDWKIIIQALLCQWLSTRIVKWLHTPSVIGKRPLYFMAWRRK</sequence>
<feature type="transmembrane region" description="Helical" evidence="6">
    <location>
        <begin position="55"/>
        <end position="78"/>
    </location>
</feature>
<keyword evidence="4 6" id="KW-1133">Transmembrane helix</keyword>
<evidence type="ECO:0000313" key="7">
    <source>
        <dbReference type="EMBL" id="MCK8485617.1"/>
    </source>
</evidence>
<organism evidence="7 8">
    <name type="scientific">Paenibacillus mellifer</name>
    <dbReference type="NCBI Taxonomy" id="2937794"/>
    <lineage>
        <taxon>Bacteria</taxon>
        <taxon>Bacillati</taxon>
        <taxon>Bacillota</taxon>
        <taxon>Bacilli</taxon>
        <taxon>Bacillales</taxon>
        <taxon>Paenibacillaceae</taxon>
        <taxon>Paenibacillus</taxon>
    </lineage>
</organism>
<evidence type="ECO:0000256" key="1">
    <source>
        <dbReference type="ARBA" id="ARBA00004651"/>
    </source>
</evidence>
<reference evidence="7" key="1">
    <citation type="submission" date="2022-04" db="EMBL/GenBank/DDBJ databases">
        <authorList>
            <person name="Seo M.-J."/>
        </authorList>
    </citation>
    <scope>NUCLEOTIDE SEQUENCE</scope>
    <source>
        <strain evidence="7">MBLB2552</strain>
    </source>
</reference>
<accession>A0A9X1Y1F3</accession>
<feature type="transmembrane region" description="Helical" evidence="6">
    <location>
        <begin position="161"/>
        <end position="182"/>
    </location>
</feature>
<name>A0A9X1Y1F3_9BACL</name>
<dbReference type="EMBL" id="JALPRK010000001">
    <property type="protein sequence ID" value="MCK8485617.1"/>
    <property type="molecule type" value="Genomic_DNA"/>
</dbReference>
<gene>
    <name evidence="7" type="ORF">M0651_00335</name>
</gene>
<dbReference type="GO" id="GO:0005886">
    <property type="term" value="C:plasma membrane"/>
    <property type="evidence" value="ECO:0007669"/>
    <property type="project" value="UniProtKB-SubCell"/>
</dbReference>
<keyword evidence="2" id="KW-1003">Cell membrane</keyword>
<dbReference type="InterPro" id="IPR051461">
    <property type="entry name" value="UPF0750_membrane"/>
</dbReference>
<evidence type="ECO:0000256" key="4">
    <source>
        <dbReference type="ARBA" id="ARBA00022989"/>
    </source>
</evidence>
<evidence type="ECO:0000256" key="5">
    <source>
        <dbReference type="ARBA" id="ARBA00023136"/>
    </source>
</evidence>